<evidence type="ECO:0000256" key="2">
    <source>
        <dbReference type="ARBA" id="ARBA00012438"/>
    </source>
</evidence>
<dbReference type="Proteomes" id="UP001597197">
    <property type="component" value="Unassembled WGS sequence"/>
</dbReference>
<dbReference type="Pfam" id="PF07730">
    <property type="entry name" value="HisKA_3"/>
    <property type="match status" value="1"/>
</dbReference>
<dbReference type="Pfam" id="PF08447">
    <property type="entry name" value="PAS_3"/>
    <property type="match status" value="2"/>
</dbReference>
<keyword evidence="5" id="KW-0418">Kinase</keyword>
<dbReference type="InterPro" id="IPR000700">
    <property type="entry name" value="PAS-assoc_C"/>
</dbReference>
<dbReference type="InterPro" id="IPR001610">
    <property type="entry name" value="PAC"/>
</dbReference>
<accession>A0ABW4QZN8</accession>
<evidence type="ECO:0000313" key="11">
    <source>
        <dbReference type="Proteomes" id="UP001597197"/>
    </source>
</evidence>
<organism evidence="10 11">
    <name type="scientific">Hymenobacter bucti</name>
    <dbReference type="NCBI Taxonomy" id="1844114"/>
    <lineage>
        <taxon>Bacteria</taxon>
        <taxon>Pseudomonadati</taxon>
        <taxon>Bacteroidota</taxon>
        <taxon>Cytophagia</taxon>
        <taxon>Cytophagales</taxon>
        <taxon>Hymenobacteraceae</taxon>
        <taxon>Hymenobacter</taxon>
    </lineage>
</organism>
<dbReference type="Gene3D" id="3.30.565.10">
    <property type="entry name" value="Histidine kinase-like ATPase, C-terminal domain"/>
    <property type="match status" value="1"/>
</dbReference>
<dbReference type="SUPFAM" id="SSF55785">
    <property type="entry name" value="PYP-like sensor domain (PAS domain)"/>
    <property type="match status" value="5"/>
</dbReference>
<evidence type="ECO:0000256" key="3">
    <source>
        <dbReference type="ARBA" id="ARBA00022553"/>
    </source>
</evidence>
<gene>
    <name evidence="10" type="ORF">ACFSDX_20315</name>
</gene>
<dbReference type="InterPro" id="IPR005467">
    <property type="entry name" value="His_kinase_dom"/>
</dbReference>
<dbReference type="Gene3D" id="3.30.450.20">
    <property type="entry name" value="PAS domain"/>
    <property type="match status" value="6"/>
</dbReference>
<dbReference type="InterPro" id="IPR036890">
    <property type="entry name" value="HATPase_C_sf"/>
</dbReference>
<dbReference type="Gene3D" id="1.20.5.1930">
    <property type="match status" value="1"/>
</dbReference>
<proteinExistence type="predicted"/>
<dbReference type="InterPro" id="IPR013656">
    <property type="entry name" value="PAS_4"/>
</dbReference>
<dbReference type="InterPro" id="IPR000014">
    <property type="entry name" value="PAS"/>
</dbReference>
<sequence>MNPSANSPTERPGHRSPPGPAHNPSAPDYYHALFNSTDQGFCVLELQFDATGQTVVDCIYRQANPVFSQQSGIPMDVVGRSALEVMPDLEHFWFDTYGRVARTGESERLEQYVPPVGRWFDVHTFRVGGPGSREVGVLFHDVTARKQAAATDAFRLRLADALGPLSDPVAIQEAVTRLAQQHFAADRCYYVEIEGGLGIIRRDAAADGLPSLAGTYPYADFALLQAVFQAGRPFSVRDVRQDASVDETLRQLCVQLQLISYLDVPILKNGQPAGVLCLVQSQPRDWTAAELTLAAEVAERTWAAVERAHAEASLTQSEAKYRSLFDSIDEGFATLEVLFDAAGQATDYRILDMNSAYEKAMGMPRTAVGQRVRELVPEAEEAMLRRYGEVALTGEPVRFEQHVAALGRWFDVFSSRMGGAGSRTVACVFTDITARKQQAQQQAFLLRFSDALRAETSATSVVYQALGMLCEQLRLDRCYVGIYDLAGDRGIFPHQVGNDRIPPLPAEVRLSDFPDALRVAHDQTLRIDDLAQTEGLSDTDRQNLGALGMRALVAASLRRGADGPQWSIVALSADVRHWTPGEVALLEEATERTWAAVQRAQAEEARRQSEEEFRLLVTTTSDTVYRMSADCTQLEQLLGKDFLADTLSPSRTWTTQYIPDEDQPRVQAAIADAIARKGPLELEHRVQQADGTVGWAHSRAVPVLDAQGEVTGWLGAATNITASKQAEEALRESEARFRAVANLVPDLLWRSTPDSDTTWYNQRWYEYTGQTPAEAARYGWTNAIHPADRAASSHRYHTAVGSGQALRQEHRIRSAQGEYRWFQVQALPLRNEHGTVTAWYGAATDIHARKLAEEDLRHAEESHRAELEQQVAARTQELRESRDLLHGIAESQSASISAFKAVRDEHGRVVDLEYVFVNTPTQQIAGGRPLVGRRYLEEFPEAENAGFLDSFRRVIETGVGEDRELPYHDDKLTVWFRSNATKLDDGVLVVGEDVTPRKQAEQERLKTLRLLEQAEAVAGLGSWDYDRLSQEVRWSEGMYRLFGLPVGQPVRPDIYLQFVVDEDRVRAEDLVRHVQTGDGNFEETLRLRVGEQLKTVRIKSVVLHNEAGQPVRVLGVDLDISQLQRLEDDNLRLRLTQQQALFEAVQAAQEEERRRMAESLHNGIGQMLFATKLRLDQLHAPVLHTLPALAAARNEADQLLSEAIRQTRALSHELVPLALKEFGLVQALLDIGRKMSTPQLQLRSQVVYDEDAAPLSAALQMALYRMAQELAQNIVKHATGATEASLELETMPGWVLLRAEDNGAGFTPESAERPGLGLRSIRDRVALLGGQVNTGAAAAGGAYVRIRIPLFDSPSL</sequence>
<keyword evidence="6" id="KW-0175">Coiled coil</keyword>
<dbReference type="Pfam" id="PF08448">
    <property type="entry name" value="PAS_4"/>
    <property type="match status" value="2"/>
</dbReference>
<feature type="region of interest" description="Disordered" evidence="7">
    <location>
        <begin position="1"/>
        <end position="27"/>
    </location>
</feature>
<dbReference type="PROSITE" id="PS50113">
    <property type="entry name" value="PAC"/>
    <property type="match status" value="2"/>
</dbReference>
<feature type="domain" description="PAC" evidence="9">
    <location>
        <begin position="806"/>
        <end position="858"/>
    </location>
</feature>
<feature type="domain" description="Histidine kinase" evidence="8">
    <location>
        <begin position="1155"/>
        <end position="1352"/>
    </location>
</feature>
<evidence type="ECO:0000259" key="9">
    <source>
        <dbReference type="PROSITE" id="PS50113"/>
    </source>
</evidence>
<dbReference type="Pfam" id="PF01590">
    <property type="entry name" value="GAF"/>
    <property type="match status" value="2"/>
</dbReference>
<dbReference type="PANTHER" id="PTHR43304">
    <property type="entry name" value="PHYTOCHROME-LIKE PROTEIN CPH1"/>
    <property type="match status" value="1"/>
</dbReference>
<dbReference type="CDD" id="cd16917">
    <property type="entry name" value="HATPase_UhpB-NarQ-NarX-like"/>
    <property type="match status" value="1"/>
</dbReference>
<dbReference type="SMART" id="SM00065">
    <property type="entry name" value="GAF"/>
    <property type="match status" value="2"/>
</dbReference>
<dbReference type="Gene3D" id="3.30.450.40">
    <property type="match status" value="2"/>
</dbReference>
<dbReference type="SMART" id="SM00086">
    <property type="entry name" value="PAC"/>
    <property type="match status" value="3"/>
</dbReference>
<evidence type="ECO:0000256" key="4">
    <source>
        <dbReference type="ARBA" id="ARBA00022679"/>
    </source>
</evidence>
<dbReference type="EMBL" id="JBHUFD010000018">
    <property type="protein sequence ID" value="MFD1874792.1"/>
    <property type="molecule type" value="Genomic_DNA"/>
</dbReference>
<keyword evidence="4" id="KW-0808">Transferase</keyword>
<keyword evidence="11" id="KW-1185">Reference proteome</keyword>
<dbReference type="RefSeq" id="WP_382316900.1">
    <property type="nucleotide sequence ID" value="NZ_JBHUFD010000018.1"/>
</dbReference>
<dbReference type="InterPro" id="IPR003594">
    <property type="entry name" value="HATPase_dom"/>
</dbReference>
<comment type="caution">
    <text evidence="10">The sequence shown here is derived from an EMBL/GenBank/DDBJ whole genome shotgun (WGS) entry which is preliminary data.</text>
</comment>
<evidence type="ECO:0000313" key="10">
    <source>
        <dbReference type="EMBL" id="MFD1874792.1"/>
    </source>
</evidence>
<evidence type="ECO:0000256" key="7">
    <source>
        <dbReference type="SAM" id="MobiDB-lite"/>
    </source>
</evidence>
<evidence type="ECO:0000256" key="6">
    <source>
        <dbReference type="SAM" id="Coils"/>
    </source>
</evidence>
<dbReference type="SUPFAM" id="SSF55874">
    <property type="entry name" value="ATPase domain of HSP90 chaperone/DNA topoisomerase II/histidine kinase"/>
    <property type="match status" value="1"/>
</dbReference>
<dbReference type="InterPro" id="IPR052162">
    <property type="entry name" value="Sensor_kinase/Photoreceptor"/>
</dbReference>
<dbReference type="Pfam" id="PF02518">
    <property type="entry name" value="HATPase_c"/>
    <property type="match status" value="1"/>
</dbReference>
<dbReference type="InterPro" id="IPR003018">
    <property type="entry name" value="GAF"/>
</dbReference>
<dbReference type="CDD" id="cd00130">
    <property type="entry name" value="PAS"/>
    <property type="match status" value="2"/>
</dbReference>
<dbReference type="InterPro" id="IPR013655">
    <property type="entry name" value="PAS_fold_3"/>
</dbReference>
<keyword evidence="3" id="KW-0597">Phosphoprotein</keyword>
<feature type="domain" description="PAC" evidence="9">
    <location>
        <begin position="680"/>
        <end position="732"/>
    </location>
</feature>
<comment type="catalytic activity">
    <reaction evidence="1">
        <text>ATP + protein L-histidine = ADP + protein N-phospho-L-histidine.</text>
        <dbReference type="EC" id="2.7.13.3"/>
    </reaction>
</comment>
<dbReference type="InterPro" id="IPR029016">
    <property type="entry name" value="GAF-like_dom_sf"/>
</dbReference>
<dbReference type="SMART" id="SM00387">
    <property type="entry name" value="HATPase_c"/>
    <property type="match status" value="1"/>
</dbReference>
<feature type="coiled-coil region" evidence="6">
    <location>
        <begin position="849"/>
        <end position="884"/>
    </location>
</feature>
<dbReference type="PROSITE" id="PS50109">
    <property type="entry name" value="HIS_KIN"/>
    <property type="match status" value="1"/>
</dbReference>
<evidence type="ECO:0000256" key="1">
    <source>
        <dbReference type="ARBA" id="ARBA00000085"/>
    </source>
</evidence>
<protein>
    <recommendedName>
        <fullName evidence="2">histidine kinase</fullName>
        <ecNumber evidence="2">2.7.13.3</ecNumber>
    </recommendedName>
</protein>
<dbReference type="InterPro" id="IPR011712">
    <property type="entry name" value="Sig_transdc_His_kin_sub3_dim/P"/>
</dbReference>
<evidence type="ECO:0000259" key="8">
    <source>
        <dbReference type="PROSITE" id="PS50109"/>
    </source>
</evidence>
<dbReference type="SUPFAM" id="SSF55781">
    <property type="entry name" value="GAF domain-like"/>
    <property type="match status" value="2"/>
</dbReference>
<dbReference type="SMART" id="SM00091">
    <property type="entry name" value="PAS"/>
    <property type="match status" value="4"/>
</dbReference>
<dbReference type="PANTHER" id="PTHR43304:SF1">
    <property type="entry name" value="PAC DOMAIN-CONTAINING PROTEIN"/>
    <property type="match status" value="1"/>
</dbReference>
<dbReference type="NCBIfam" id="TIGR00229">
    <property type="entry name" value="sensory_box"/>
    <property type="match status" value="3"/>
</dbReference>
<reference evidence="11" key="1">
    <citation type="journal article" date="2019" name="Int. J. Syst. Evol. Microbiol.">
        <title>The Global Catalogue of Microorganisms (GCM) 10K type strain sequencing project: providing services to taxonomists for standard genome sequencing and annotation.</title>
        <authorList>
            <consortium name="The Broad Institute Genomics Platform"/>
            <consortium name="The Broad Institute Genome Sequencing Center for Infectious Disease"/>
            <person name="Wu L."/>
            <person name="Ma J."/>
        </authorList>
    </citation>
    <scope>NUCLEOTIDE SEQUENCE [LARGE SCALE GENOMIC DNA]</scope>
    <source>
        <strain evidence="11">CGMCC 1.15795</strain>
    </source>
</reference>
<evidence type="ECO:0000256" key="5">
    <source>
        <dbReference type="ARBA" id="ARBA00022777"/>
    </source>
</evidence>
<name>A0ABW4QZN8_9BACT</name>
<dbReference type="InterPro" id="IPR035965">
    <property type="entry name" value="PAS-like_dom_sf"/>
</dbReference>
<dbReference type="EC" id="2.7.13.3" evidence="2"/>